<evidence type="ECO:0000313" key="3">
    <source>
        <dbReference type="EMBL" id="MFC5663778.1"/>
    </source>
</evidence>
<comment type="caution">
    <text evidence="3">The sequence shown here is derived from an EMBL/GenBank/DDBJ whole genome shotgun (WGS) entry which is preliminary data.</text>
</comment>
<keyword evidence="4" id="KW-1185">Reference proteome</keyword>
<dbReference type="InterPro" id="IPR047738">
    <property type="entry name" value="SAV_2336-like_N"/>
</dbReference>
<feature type="compositionally biased region" description="Pro residues" evidence="1">
    <location>
        <begin position="79"/>
        <end position="105"/>
    </location>
</feature>
<evidence type="ECO:0000313" key="4">
    <source>
        <dbReference type="Proteomes" id="UP001595975"/>
    </source>
</evidence>
<dbReference type="SMART" id="SM00382">
    <property type="entry name" value="AAA"/>
    <property type="match status" value="1"/>
</dbReference>
<dbReference type="Pfam" id="PF13191">
    <property type="entry name" value="AAA_16"/>
    <property type="match status" value="1"/>
</dbReference>
<evidence type="ECO:0000259" key="2">
    <source>
        <dbReference type="SMART" id="SM00382"/>
    </source>
</evidence>
<feature type="region of interest" description="Disordered" evidence="1">
    <location>
        <begin position="34"/>
        <end position="128"/>
    </location>
</feature>
<dbReference type="PANTHER" id="PTHR47691">
    <property type="entry name" value="REGULATOR-RELATED"/>
    <property type="match status" value="1"/>
</dbReference>
<protein>
    <submittedName>
        <fullName evidence="3">SAV_2336 N-terminal domain-related protein</fullName>
    </submittedName>
</protein>
<feature type="region of interest" description="Disordered" evidence="1">
    <location>
        <begin position="582"/>
        <end position="617"/>
    </location>
</feature>
<sequence>MSGLTEALTGLLDPADGGPLPQDIADVLWIAGLAGLLDPPPPPEDPAAVHVPARGEPVTGPDRPEPTARPAGPEAPRSAGPPPAEPPRTLPAPTPPPPPVRPPAAPATEARAALHPRPDTPDPVAPDRTEGHVVQVAQPAALAGGLALARALRPLRRPVDAPGRATLDEEATAEATAETGLLLPAWRPAQRPRFSVDLLVDTGATMAVWHRLAGELSTLLERHGAFADVRCWALDTDGPVPRLAPFHRRRPGAPAPARADWSRPLNDPTDRRILLVLTDGIGPAWYGDELRDFLGAVAAVRPTAALQVLPRRLWHRTALRTALVSARASVAGRPVPAFRSDAALPGVPRGAEGDELRSGVRWLPVLEVDADWVTPWADLTAGRTSGWTPMLAAPLTGLPDSHRPQRPTGPAVDPATPARRVARFRAGSSPAAYRLASHLATAPLSLPVMRLVQRATVPESGPTHLAELFVSGLIAPRGETAADPDEQVYDFRDGVREELLAELTRAESVHVLKDVLAKVSGRVAATFGGTLDFRALATVGAGGGEARLSPRSLPFAEVALTVLAGAGGEHAAVVARLAEAVARADEESGPEPRPDPPPLRPESLDPIRPVLSPPEPPRMIGRRRELAALAAAFAPDRPVSGPPEQPAVVVVVGEAGMGRRRLVQEYAGAYGGRHSFTHWIDARRPASLEDGMRRLWAAVGPGTEPLGRYSRLWEQLARHRDWLVVLDGCPSRPPLSLPPIGRGCVLVTTDSSGTWADRGATVIRLGSLRTDEVLDELRARLGPGYDPEDPEQARSLQLLAQRLPKAPDILADVDLDADLAIALPAATDPSPTPASGTHVLVRTRVQDRTVTMHLPYPVPTVPSGMPPAFPWFTGREEELDALLSFLTPVEPGQPPTRATLVTGLPGAGKSELALRAAHLALARGWYPGGALYLDLRERSDASPSAERLGLAVLLSALSVPREIVPSDPRDQVSLFRTVLTAFTDGAGPILLVLDNVPRAVNLARFVPVEGRVTVLVTSRHSLPTLADRFDLGVMSPEDSVQLLVDRVRQARSDDARLADATRARTLADLCDGLPLALAFCAGRLVDDPGLPAPALIEELSDPRHRLDALSRDGRSLRAAFTESYRELSSSEARLFRLLSVYPYPDLSTDVAVGLANPDILVAEQLMAALARAHLLQAVPAQDHWHFPPLLRLYALSLGEASADGDDRANALTRLMVHYQSAAEAANAAGSRYSTVRFRDPDRARAWLDAERPIMIALVRFAAEHGAVDATLDFARFVTYRLVEERRLDDLTTVVEAVRDLRRRRGGESGAVPSPPVGDTSTTEDRIATADLPAELDRLLQPDFAPRRPTGELLLAVHVPSGGEGSHLLTGWILADILRDSTVKGTLSTRPRTVESELLVTVPNPPDLLNTAGRLLLELWNRIERLELAHRPRSPIAVSILSSPPPERRTDFARLRTPLFDRGYPQEDPIEEVTVSRAVLDLLTDRFGAGTGADFRLVPTAAPVHTPDACFRYIGSPRGLGLLLSNQTRGGIGSS</sequence>
<gene>
    <name evidence="3" type="ORF">ACFP3U_12370</name>
</gene>
<dbReference type="InterPro" id="IPR027417">
    <property type="entry name" value="P-loop_NTPase"/>
</dbReference>
<feature type="region of interest" description="Disordered" evidence="1">
    <location>
        <begin position="243"/>
        <end position="263"/>
    </location>
</feature>
<feature type="region of interest" description="Disordered" evidence="1">
    <location>
        <begin position="1303"/>
        <end position="1322"/>
    </location>
</feature>
<feature type="region of interest" description="Disordered" evidence="1">
    <location>
        <begin position="1"/>
        <end position="22"/>
    </location>
</feature>
<reference evidence="4" key="1">
    <citation type="journal article" date="2019" name="Int. J. Syst. Evol. Microbiol.">
        <title>The Global Catalogue of Microorganisms (GCM) 10K type strain sequencing project: providing services to taxonomists for standard genome sequencing and annotation.</title>
        <authorList>
            <consortium name="The Broad Institute Genomics Platform"/>
            <consortium name="The Broad Institute Genome Sequencing Center for Infectious Disease"/>
            <person name="Wu L."/>
            <person name="Ma J."/>
        </authorList>
    </citation>
    <scope>NUCLEOTIDE SEQUENCE [LARGE SCALE GENOMIC DNA]</scope>
    <source>
        <strain evidence="4">CGMCC 4.1437</strain>
    </source>
</reference>
<evidence type="ECO:0000256" key="1">
    <source>
        <dbReference type="SAM" id="MobiDB-lite"/>
    </source>
</evidence>
<dbReference type="InterPro" id="IPR003593">
    <property type="entry name" value="AAA+_ATPase"/>
</dbReference>
<proteinExistence type="predicted"/>
<dbReference type="PANTHER" id="PTHR47691:SF3">
    <property type="entry name" value="HTH-TYPE TRANSCRIPTIONAL REGULATOR RV0890C-RELATED"/>
    <property type="match status" value="1"/>
</dbReference>
<dbReference type="EMBL" id="JBHSOF010000012">
    <property type="protein sequence ID" value="MFC5663778.1"/>
    <property type="molecule type" value="Genomic_DNA"/>
</dbReference>
<feature type="compositionally biased region" description="Basic and acidic residues" evidence="1">
    <location>
        <begin position="582"/>
        <end position="594"/>
    </location>
</feature>
<dbReference type="NCBIfam" id="NF041121">
    <property type="entry name" value="SAV_2336_NTERM"/>
    <property type="match status" value="1"/>
</dbReference>
<dbReference type="RefSeq" id="WP_380225458.1">
    <property type="nucleotide sequence ID" value="NZ_JBHSOF010000012.1"/>
</dbReference>
<feature type="compositionally biased region" description="Low complexity" evidence="1">
    <location>
        <begin position="68"/>
        <end position="78"/>
    </location>
</feature>
<dbReference type="Gene3D" id="3.40.50.300">
    <property type="entry name" value="P-loop containing nucleotide triphosphate hydrolases"/>
    <property type="match status" value="2"/>
</dbReference>
<dbReference type="InterPro" id="IPR041664">
    <property type="entry name" value="AAA_16"/>
</dbReference>
<dbReference type="Proteomes" id="UP001595975">
    <property type="component" value="Unassembled WGS sequence"/>
</dbReference>
<feature type="domain" description="AAA+ ATPase" evidence="2">
    <location>
        <begin position="895"/>
        <end position="1048"/>
    </location>
</feature>
<organism evidence="3 4">
    <name type="scientific">Kitasatospora misakiensis</name>
    <dbReference type="NCBI Taxonomy" id="67330"/>
    <lineage>
        <taxon>Bacteria</taxon>
        <taxon>Bacillati</taxon>
        <taxon>Actinomycetota</taxon>
        <taxon>Actinomycetes</taxon>
        <taxon>Kitasatosporales</taxon>
        <taxon>Streptomycetaceae</taxon>
        <taxon>Kitasatospora</taxon>
    </lineage>
</organism>
<feature type="compositionally biased region" description="Basic and acidic residues" evidence="1">
    <location>
        <begin position="116"/>
        <end position="128"/>
    </location>
</feature>
<name>A0ABW0WZR0_9ACTN</name>
<accession>A0ABW0WZR0</accession>
<dbReference type="SUPFAM" id="SSF52540">
    <property type="entry name" value="P-loop containing nucleoside triphosphate hydrolases"/>
    <property type="match status" value="2"/>
</dbReference>